<keyword evidence="4" id="KW-1185">Reference proteome</keyword>
<dbReference type="OrthoDB" id="3696477at2"/>
<dbReference type="EMBL" id="FQVN01000012">
    <property type="protein sequence ID" value="SHG67353.1"/>
    <property type="molecule type" value="Genomic_DNA"/>
</dbReference>
<feature type="transmembrane region" description="Helical" evidence="2">
    <location>
        <begin position="399"/>
        <end position="419"/>
    </location>
</feature>
<proteinExistence type="predicted"/>
<dbReference type="Proteomes" id="UP000184501">
    <property type="component" value="Unassembled WGS sequence"/>
</dbReference>
<reference evidence="3 4" key="1">
    <citation type="submission" date="2016-11" db="EMBL/GenBank/DDBJ databases">
        <authorList>
            <person name="Jaros S."/>
            <person name="Januszkiewicz K."/>
            <person name="Wedrychowicz H."/>
        </authorList>
    </citation>
    <scope>NUCLEOTIDE SEQUENCE [LARGE SCALE GENOMIC DNA]</scope>
    <source>
        <strain evidence="3 4">DSM 44523</strain>
    </source>
</reference>
<feature type="transmembrane region" description="Helical" evidence="2">
    <location>
        <begin position="198"/>
        <end position="217"/>
    </location>
</feature>
<keyword evidence="2" id="KW-1133">Transmembrane helix</keyword>
<evidence type="ECO:0000256" key="2">
    <source>
        <dbReference type="SAM" id="Phobius"/>
    </source>
</evidence>
<dbReference type="STRING" id="2017.SAMN05444320_11224"/>
<feature type="transmembrane region" description="Helical" evidence="2">
    <location>
        <begin position="222"/>
        <end position="240"/>
    </location>
</feature>
<feature type="transmembrane region" description="Helical" evidence="2">
    <location>
        <begin position="288"/>
        <end position="311"/>
    </location>
</feature>
<sequence length="484" mass="49445">MSAGTVPELAPPVLGAPSPAHPPADLDDPVLRLATEMRSVCLNAVDVLEIAAALEAQGVNDRAARHRYGLPDVFALAELLHRLVPPRPVEPAEEPCPWRPRPVTHVLRGALFGLPGVCTAALAPAGAGVAQVVVLVVALLVSWPLGQGLAYVGWSRLGRSDRGGALRLLRRGFLLASALTVAAVAGFALALGAGPTQAALAGGQGVYLLGATVLLVLGAEWWLLAALAPALLACGAHLALGQPGGLVSPVRLVVLACLVAVVVLALVRTRGAPAPTQGRLRWAELGAALPHALFGLVAAGVLLVVAVGVPTTTTHPVVWSAVPLSLSMGAAEWNLTWFRRRTFLLLRRTSHTRRFARRARLALLVACVRYLVVAAALTAAGTALSTSSLSTGEGPAAELVLSGAASVVVGGALFLALSLQAFGINTVALATSVVALAVDVVFVFGPASPAWPDPVLAQVGVVGAWFAVLLGYAGTVLGRASLHG</sequence>
<organism evidence="3 4">
    <name type="scientific">Streptoalloteichus hindustanus</name>
    <dbReference type="NCBI Taxonomy" id="2017"/>
    <lineage>
        <taxon>Bacteria</taxon>
        <taxon>Bacillati</taxon>
        <taxon>Actinomycetota</taxon>
        <taxon>Actinomycetes</taxon>
        <taxon>Pseudonocardiales</taxon>
        <taxon>Pseudonocardiaceae</taxon>
        <taxon>Streptoalloteichus</taxon>
    </lineage>
</organism>
<keyword evidence="2" id="KW-0812">Transmembrane</keyword>
<evidence type="ECO:0000256" key="1">
    <source>
        <dbReference type="SAM" id="MobiDB-lite"/>
    </source>
</evidence>
<evidence type="ECO:0000313" key="4">
    <source>
        <dbReference type="Proteomes" id="UP000184501"/>
    </source>
</evidence>
<feature type="transmembrane region" description="Helical" evidence="2">
    <location>
        <begin position="317"/>
        <end position="338"/>
    </location>
</feature>
<feature type="transmembrane region" description="Helical" evidence="2">
    <location>
        <begin position="456"/>
        <end position="478"/>
    </location>
</feature>
<name>A0A1M5LSM6_STRHI</name>
<dbReference type="AlphaFoldDB" id="A0A1M5LSM6"/>
<feature type="transmembrane region" description="Helical" evidence="2">
    <location>
        <begin position="106"/>
        <end position="123"/>
    </location>
</feature>
<feature type="transmembrane region" description="Helical" evidence="2">
    <location>
        <begin position="359"/>
        <end position="379"/>
    </location>
</feature>
<feature type="transmembrane region" description="Helical" evidence="2">
    <location>
        <begin position="173"/>
        <end position="192"/>
    </location>
</feature>
<feature type="transmembrane region" description="Helical" evidence="2">
    <location>
        <begin position="426"/>
        <end position="444"/>
    </location>
</feature>
<protein>
    <submittedName>
        <fullName evidence="3">Uncharacterized protein</fullName>
    </submittedName>
</protein>
<evidence type="ECO:0000313" key="3">
    <source>
        <dbReference type="EMBL" id="SHG67353.1"/>
    </source>
</evidence>
<accession>A0A1M5LSM6</accession>
<feature type="transmembrane region" description="Helical" evidence="2">
    <location>
        <begin position="246"/>
        <end position="267"/>
    </location>
</feature>
<keyword evidence="2" id="KW-0472">Membrane</keyword>
<feature type="region of interest" description="Disordered" evidence="1">
    <location>
        <begin position="1"/>
        <end position="22"/>
    </location>
</feature>
<feature type="transmembrane region" description="Helical" evidence="2">
    <location>
        <begin position="129"/>
        <end position="152"/>
    </location>
</feature>
<gene>
    <name evidence="3" type="ORF">SAMN05444320_11224</name>
</gene>
<dbReference type="RefSeq" id="WP_073488817.1">
    <property type="nucleotide sequence ID" value="NZ_FQVN01000012.1"/>
</dbReference>